<comment type="caution">
    <text evidence="8">The sequence shown here is derived from an EMBL/GenBank/DDBJ whole genome shotgun (WGS) entry which is preliminary data.</text>
</comment>
<dbReference type="InterPro" id="IPR005238">
    <property type="entry name" value="ComB-like"/>
</dbReference>
<name>A0ABV5KF34_9ACTN</name>
<keyword evidence="9" id="KW-1185">Reference proteome</keyword>
<keyword evidence="6" id="KW-0460">Magnesium</keyword>
<dbReference type="EC" id="3.1.3.71" evidence="3"/>
<accession>A0ABV5KF34</accession>
<reference evidence="8 9" key="1">
    <citation type="submission" date="2024-09" db="EMBL/GenBank/DDBJ databases">
        <authorList>
            <person name="Sun Q."/>
            <person name="Mori K."/>
        </authorList>
    </citation>
    <scope>NUCLEOTIDE SEQUENCE [LARGE SCALE GENOMIC DNA]</scope>
    <source>
        <strain evidence="8 9">JCM 9626</strain>
    </source>
</reference>
<comment type="catalytic activity">
    <reaction evidence="7">
        <text>(2R)-O-phospho-3-sulfolactate + H2O = (2R)-3-sulfolactate + phosphate</text>
        <dbReference type="Rhea" id="RHEA:23416"/>
        <dbReference type="ChEBI" id="CHEBI:15377"/>
        <dbReference type="ChEBI" id="CHEBI:15597"/>
        <dbReference type="ChEBI" id="CHEBI:43474"/>
        <dbReference type="ChEBI" id="CHEBI:58738"/>
        <dbReference type="EC" id="3.1.3.71"/>
    </reaction>
</comment>
<evidence type="ECO:0000256" key="5">
    <source>
        <dbReference type="ARBA" id="ARBA00022801"/>
    </source>
</evidence>
<sequence length="267" mass="27304">MSATDSSGIDPAHRQTASAVRLEWGPTGAGAVAAGCDVAVVVDVLSFTTTLTVALDLGITVLPYAWKDSRAEAYAAERDAVLAVGRLEARQWRAGVSLSPASLAALGPDHGIERIVLPSPNGSAISFALRDSGCTVVGASLRNALAVGAWVASQVESGALVAVVPAGERWSDGSLRPSVEDLWGAGAVLSSLGRLVDMSSWSPEARAAATAYDAVRATIKDELIACASGAELVDKGFASDVWIAAETGVSEVVPVLTDDAFGDATRE</sequence>
<proteinExistence type="inferred from homology"/>
<dbReference type="SUPFAM" id="SSF142823">
    <property type="entry name" value="ComB-like"/>
    <property type="match status" value="1"/>
</dbReference>
<dbReference type="InterPro" id="IPR036702">
    <property type="entry name" value="ComB-like_sf"/>
</dbReference>
<dbReference type="RefSeq" id="WP_246084072.1">
    <property type="nucleotide sequence ID" value="NZ_JBHMDG010000034.1"/>
</dbReference>
<dbReference type="Gene3D" id="3.90.1560.10">
    <property type="entry name" value="ComB-like"/>
    <property type="match status" value="1"/>
</dbReference>
<evidence type="ECO:0000313" key="8">
    <source>
        <dbReference type="EMBL" id="MFB9315348.1"/>
    </source>
</evidence>
<comment type="similarity">
    <text evidence="2">Belongs to the ComB family.</text>
</comment>
<evidence type="ECO:0000256" key="7">
    <source>
        <dbReference type="ARBA" id="ARBA00033711"/>
    </source>
</evidence>
<dbReference type="PANTHER" id="PTHR37311:SF1">
    <property type="entry name" value="2-PHOSPHOSULFOLACTATE PHOSPHATASE-RELATED"/>
    <property type="match status" value="1"/>
</dbReference>
<dbReference type="EMBL" id="JBHMDG010000034">
    <property type="protein sequence ID" value="MFB9315348.1"/>
    <property type="molecule type" value="Genomic_DNA"/>
</dbReference>
<keyword evidence="5" id="KW-0378">Hydrolase</keyword>
<organism evidence="8 9">
    <name type="scientific">Nocardioides plantarum</name>
    <dbReference type="NCBI Taxonomy" id="29299"/>
    <lineage>
        <taxon>Bacteria</taxon>
        <taxon>Bacillati</taxon>
        <taxon>Actinomycetota</taxon>
        <taxon>Actinomycetes</taxon>
        <taxon>Propionibacteriales</taxon>
        <taxon>Nocardioidaceae</taxon>
        <taxon>Nocardioides</taxon>
    </lineage>
</organism>
<dbReference type="Proteomes" id="UP001589750">
    <property type="component" value="Unassembled WGS sequence"/>
</dbReference>
<evidence type="ECO:0000256" key="2">
    <source>
        <dbReference type="ARBA" id="ARBA00009997"/>
    </source>
</evidence>
<evidence type="ECO:0000256" key="3">
    <source>
        <dbReference type="ARBA" id="ARBA00012953"/>
    </source>
</evidence>
<evidence type="ECO:0000256" key="1">
    <source>
        <dbReference type="ARBA" id="ARBA00001946"/>
    </source>
</evidence>
<gene>
    <name evidence="8" type="ORF">ACFFRI_20030</name>
</gene>
<comment type="cofactor">
    <cofactor evidence="1">
        <name>Mg(2+)</name>
        <dbReference type="ChEBI" id="CHEBI:18420"/>
    </cofactor>
</comment>
<evidence type="ECO:0000256" key="4">
    <source>
        <dbReference type="ARBA" id="ARBA00021948"/>
    </source>
</evidence>
<dbReference type="Pfam" id="PF04029">
    <property type="entry name" value="2-ph_phosp"/>
    <property type="match status" value="1"/>
</dbReference>
<evidence type="ECO:0000313" key="9">
    <source>
        <dbReference type="Proteomes" id="UP001589750"/>
    </source>
</evidence>
<evidence type="ECO:0000256" key="6">
    <source>
        <dbReference type="ARBA" id="ARBA00022842"/>
    </source>
</evidence>
<protein>
    <recommendedName>
        <fullName evidence="4">Probable 2-phosphosulfolactate phosphatase</fullName>
        <ecNumber evidence="3">3.1.3.71</ecNumber>
    </recommendedName>
</protein>
<dbReference type="PANTHER" id="PTHR37311">
    <property type="entry name" value="2-PHOSPHOSULFOLACTATE PHOSPHATASE-RELATED"/>
    <property type="match status" value="1"/>
</dbReference>